<organism evidence="2 3">
    <name type="scientific">Nonomuraea mangrovi</name>
    <dbReference type="NCBI Taxonomy" id="2316207"/>
    <lineage>
        <taxon>Bacteria</taxon>
        <taxon>Bacillati</taxon>
        <taxon>Actinomycetota</taxon>
        <taxon>Actinomycetes</taxon>
        <taxon>Streptosporangiales</taxon>
        <taxon>Streptosporangiaceae</taxon>
        <taxon>Nonomuraea</taxon>
    </lineage>
</organism>
<dbReference type="EMBL" id="JBHUFV010000043">
    <property type="protein sequence ID" value="MFD1935416.1"/>
    <property type="molecule type" value="Genomic_DNA"/>
</dbReference>
<dbReference type="Proteomes" id="UP001597368">
    <property type="component" value="Unassembled WGS sequence"/>
</dbReference>
<evidence type="ECO:0000256" key="1">
    <source>
        <dbReference type="SAM" id="MobiDB-lite"/>
    </source>
</evidence>
<protein>
    <recommendedName>
        <fullName evidence="4">Transposase DDE domain-containing protein</fullName>
    </recommendedName>
</protein>
<sequence>MIEIVKLERGKGIGLPENLFEGVSGKVVEAWRARAMRMYPSDFAADEGCSSRANRAYLRRRGIRAVIPDKSDQATNRKKRGSRGGRPIGHDAAPYKQRKTAERCINRIKEWPRPAFRVDKTPDSCLAGLHLRGAILWILRIRTQNRP</sequence>
<evidence type="ECO:0000313" key="2">
    <source>
        <dbReference type="EMBL" id="MFD1935416.1"/>
    </source>
</evidence>
<feature type="region of interest" description="Disordered" evidence="1">
    <location>
        <begin position="68"/>
        <end position="99"/>
    </location>
</feature>
<keyword evidence="3" id="KW-1185">Reference proteome</keyword>
<name>A0ABW4T102_9ACTN</name>
<accession>A0ABW4T102</accession>
<reference evidence="3" key="1">
    <citation type="journal article" date="2019" name="Int. J. Syst. Evol. Microbiol.">
        <title>The Global Catalogue of Microorganisms (GCM) 10K type strain sequencing project: providing services to taxonomists for standard genome sequencing and annotation.</title>
        <authorList>
            <consortium name="The Broad Institute Genomics Platform"/>
            <consortium name="The Broad Institute Genome Sequencing Center for Infectious Disease"/>
            <person name="Wu L."/>
            <person name="Ma J."/>
        </authorList>
    </citation>
    <scope>NUCLEOTIDE SEQUENCE [LARGE SCALE GENOMIC DNA]</scope>
    <source>
        <strain evidence="3">ICMP 6774ER</strain>
    </source>
</reference>
<dbReference type="RefSeq" id="WP_379575534.1">
    <property type="nucleotide sequence ID" value="NZ_JBHUFV010000043.1"/>
</dbReference>
<evidence type="ECO:0000313" key="3">
    <source>
        <dbReference type="Proteomes" id="UP001597368"/>
    </source>
</evidence>
<evidence type="ECO:0008006" key="4">
    <source>
        <dbReference type="Google" id="ProtNLM"/>
    </source>
</evidence>
<gene>
    <name evidence="2" type="ORF">ACFSKW_28465</name>
</gene>
<comment type="caution">
    <text evidence="2">The sequence shown here is derived from an EMBL/GenBank/DDBJ whole genome shotgun (WGS) entry which is preliminary data.</text>
</comment>
<proteinExistence type="predicted"/>